<dbReference type="InterPro" id="IPR044730">
    <property type="entry name" value="RNase_H-like_dom_plant"/>
</dbReference>
<proteinExistence type="predicted"/>
<gene>
    <name evidence="2" type="ORF">PVK06_044625</name>
</gene>
<evidence type="ECO:0000259" key="1">
    <source>
        <dbReference type="Pfam" id="PF13456"/>
    </source>
</evidence>
<dbReference type="InterPro" id="IPR052929">
    <property type="entry name" value="RNase_H-like_EbsB-rel"/>
</dbReference>
<feature type="domain" description="RNase H type-1" evidence="1">
    <location>
        <begin position="306"/>
        <end position="425"/>
    </location>
</feature>
<evidence type="ECO:0000313" key="3">
    <source>
        <dbReference type="Proteomes" id="UP001358586"/>
    </source>
</evidence>
<keyword evidence="3" id="KW-1185">Reference proteome</keyword>
<sequence length="436" mass="49722">MGDKNTAFFHRSVSYRKKKIMVKGLENEYGNLITNFDEISKTVANYFKELFSLKKVSNCDRLLASFSLCIMEDLNKELMAEFKAEEIVVAMKSIAPLKASGKDGFPTIFYQKYWHVMRDEVTNYYLDVLNNRRDMEEINKTSIVLIPKVNSPKSMNQFRPISLCNVIYKVISKVLVHRFCQVSQGFSRLITLAKEEGQLSATKVGRGNVSVSHLFFANGNVLFGEASIEGANNMKNVIKKTIAYWAIWYNRNKIHHEGVREQINEVVGFVNAFCAEIAFMGYISKNAQEANSYEWKPPENDTIKINFDASFNQHLRISCSGIIARNKEGLVMAACTFPWENIADPVMVEARACLQAITMAEEMSFQDICVEGDTLTIIHKLNSVEEDKSEISSLIKEIKGRIPKFRRMSFKYIPREANKAAHGMAIEGCRHENPQY</sequence>
<dbReference type="InterPro" id="IPR002156">
    <property type="entry name" value="RNaseH_domain"/>
</dbReference>
<comment type="caution">
    <text evidence="2">The sequence shown here is derived from an EMBL/GenBank/DDBJ whole genome shotgun (WGS) entry which is preliminary data.</text>
</comment>
<dbReference type="Pfam" id="PF13456">
    <property type="entry name" value="RVT_3"/>
    <property type="match status" value="1"/>
</dbReference>
<reference evidence="2 3" key="1">
    <citation type="submission" date="2023-03" db="EMBL/GenBank/DDBJ databases">
        <title>WGS of Gossypium arboreum.</title>
        <authorList>
            <person name="Yu D."/>
        </authorList>
    </citation>
    <scope>NUCLEOTIDE SEQUENCE [LARGE SCALE GENOMIC DNA]</scope>
    <source>
        <tissue evidence="2">Leaf</tissue>
    </source>
</reference>
<accession>A0ABR0MRU3</accession>
<dbReference type="Gene3D" id="3.30.420.10">
    <property type="entry name" value="Ribonuclease H-like superfamily/Ribonuclease H"/>
    <property type="match status" value="1"/>
</dbReference>
<dbReference type="EMBL" id="JARKNE010000012">
    <property type="protein sequence ID" value="KAK5776665.1"/>
    <property type="molecule type" value="Genomic_DNA"/>
</dbReference>
<dbReference type="PANTHER" id="PTHR47074">
    <property type="entry name" value="BNAC02G40300D PROTEIN"/>
    <property type="match status" value="1"/>
</dbReference>
<dbReference type="CDD" id="cd06222">
    <property type="entry name" value="RNase_H_like"/>
    <property type="match status" value="1"/>
</dbReference>
<name>A0ABR0MRU3_GOSAR</name>
<organism evidence="2 3">
    <name type="scientific">Gossypium arboreum</name>
    <name type="common">Tree cotton</name>
    <name type="synonym">Gossypium nanking</name>
    <dbReference type="NCBI Taxonomy" id="29729"/>
    <lineage>
        <taxon>Eukaryota</taxon>
        <taxon>Viridiplantae</taxon>
        <taxon>Streptophyta</taxon>
        <taxon>Embryophyta</taxon>
        <taxon>Tracheophyta</taxon>
        <taxon>Spermatophyta</taxon>
        <taxon>Magnoliopsida</taxon>
        <taxon>eudicotyledons</taxon>
        <taxon>Gunneridae</taxon>
        <taxon>Pentapetalae</taxon>
        <taxon>rosids</taxon>
        <taxon>malvids</taxon>
        <taxon>Malvales</taxon>
        <taxon>Malvaceae</taxon>
        <taxon>Malvoideae</taxon>
        <taxon>Gossypium</taxon>
    </lineage>
</organism>
<evidence type="ECO:0000313" key="2">
    <source>
        <dbReference type="EMBL" id="KAK5776665.1"/>
    </source>
</evidence>
<dbReference type="SUPFAM" id="SSF53098">
    <property type="entry name" value="Ribonuclease H-like"/>
    <property type="match status" value="1"/>
</dbReference>
<protein>
    <recommendedName>
        <fullName evidence="1">RNase H type-1 domain-containing protein</fullName>
    </recommendedName>
</protein>
<dbReference type="PANTHER" id="PTHR47074:SF61">
    <property type="entry name" value="RNASE H TYPE-1 DOMAIN-CONTAINING PROTEIN"/>
    <property type="match status" value="1"/>
</dbReference>
<dbReference type="Proteomes" id="UP001358586">
    <property type="component" value="Chromosome 12"/>
</dbReference>
<dbReference type="InterPro" id="IPR012337">
    <property type="entry name" value="RNaseH-like_sf"/>
</dbReference>
<dbReference type="InterPro" id="IPR036397">
    <property type="entry name" value="RNaseH_sf"/>
</dbReference>